<evidence type="ECO:0000313" key="2">
    <source>
        <dbReference type="EMBL" id="AKN77554.1"/>
    </source>
</evidence>
<keyword evidence="1" id="KW-0472">Membrane</keyword>
<evidence type="ECO:0000313" key="3">
    <source>
        <dbReference type="Proteomes" id="UP000036185"/>
    </source>
</evidence>
<protein>
    <recommendedName>
        <fullName evidence="4">Secreted protein</fullName>
    </recommendedName>
</protein>
<keyword evidence="1" id="KW-0812">Transmembrane</keyword>
<keyword evidence="3" id="KW-1185">Reference proteome</keyword>
<proteinExistence type="predicted"/>
<accession>A0ABM5U250</accession>
<evidence type="ECO:0000256" key="1">
    <source>
        <dbReference type="SAM" id="Phobius"/>
    </source>
</evidence>
<gene>
    <name evidence="2" type="ORF">CulFRC58_1700</name>
</gene>
<sequence length="43" mass="4802">MSWEDVARRRLRLWWLGLAVGLVAGFALALVVTAPPVWINSLP</sequence>
<dbReference type="RefSeq" id="WP_268750589.1">
    <property type="nucleotide sequence ID" value="NZ_CP011913.1"/>
</dbReference>
<feature type="transmembrane region" description="Helical" evidence="1">
    <location>
        <begin position="12"/>
        <end position="39"/>
    </location>
</feature>
<organism evidence="2 3">
    <name type="scientific">Corynebacterium ulcerans FRC58</name>
    <dbReference type="NCBI Taxonomy" id="1408268"/>
    <lineage>
        <taxon>Bacteria</taxon>
        <taxon>Bacillati</taxon>
        <taxon>Actinomycetota</taxon>
        <taxon>Actinomycetes</taxon>
        <taxon>Mycobacteriales</taxon>
        <taxon>Corynebacteriaceae</taxon>
        <taxon>Corynebacterium</taxon>
    </lineage>
</organism>
<evidence type="ECO:0008006" key="4">
    <source>
        <dbReference type="Google" id="ProtNLM"/>
    </source>
</evidence>
<reference evidence="2 3" key="1">
    <citation type="journal article" date="2014" name="Int. J. Syst. Evol. Microbiol.">
        <title>Draft Genome Sequence of Corynebacterium ulcerans FRC58, Isolated from the Bronchitic Aspiration of a Patient in France.</title>
        <authorList>
            <person name="Silva Ado S."/>
            <person name="Barauna R.A."/>
            <person name="de Sa P.C."/>
            <person name="das Gracas D.A."/>
            <person name="Carneiro A.R."/>
            <person name="Thouvenin M."/>
            <person name="Azevedo V."/>
            <person name="Badell E."/>
            <person name="Guiso N."/>
            <person name="da Silva A.L."/>
            <person name="Ramos R.T."/>
        </authorList>
    </citation>
    <scope>NUCLEOTIDE SEQUENCE [LARGE SCALE GENOMIC DNA]</scope>
    <source>
        <strain evidence="2 3">FRC58</strain>
    </source>
</reference>
<keyword evidence="1" id="KW-1133">Transmembrane helix</keyword>
<dbReference type="Proteomes" id="UP000036185">
    <property type="component" value="Chromosome"/>
</dbReference>
<name>A0ABM5U250_CORUL</name>
<dbReference type="EMBL" id="CP011913">
    <property type="protein sequence ID" value="AKN77554.1"/>
    <property type="molecule type" value="Genomic_DNA"/>
</dbReference>